<evidence type="ECO:0000313" key="3">
    <source>
        <dbReference type="EMBL" id="QBI01322.1"/>
    </source>
</evidence>
<feature type="domain" description="Regulator of ribonuclease activity B" evidence="1">
    <location>
        <begin position="26"/>
        <end position="113"/>
    </location>
</feature>
<evidence type="ECO:0000259" key="1">
    <source>
        <dbReference type="Pfam" id="PF06877"/>
    </source>
</evidence>
<dbReference type="InterPro" id="IPR036701">
    <property type="entry name" value="RraB-like_sf"/>
</dbReference>
<sequence length="119" mass="13496">MITLAQLEDFFAETRQTRDSGRANWNIDEECRWSYFFVDADRLKLLPIAEHLGLAGYQFVGTLDPDESDEDPVFFLRLDRVETHSPASLDRRNQQLYGIAAEFGVSSYDGFDVGAVDGP</sequence>
<dbReference type="AlphaFoldDB" id="A0A411WXG4"/>
<dbReference type="EMBL" id="CP036401">
    <property type="protein sequence ID" value="QBI01322.1"/>
    <property type="molecule type" value="Genomic_DNA"/>
</dbReference>
<evidence type="ECO:0000313" key="4">
    <source>
        <dbReference type="Proteomes" id="UP000292307"/>
    </source>
</evidence>
<protein>
    <submittedName>
        <fullName evidence="3">Ribonuclease E inhibitor RraB</fullName>
    </submittedName>
</protein>
<dbReference type="Gene3D" id="3.30.70.970">
    <property type="entry name" value="RraB-like"/>
    <property type="match status" value="1"/>
</dbReference>
<dbReference type="Proteomes" id="UP000292307">
    <property type="component" value="Chromosome"/>
</dbReference>
<reference evidence="2" key="3">
    <citation type="submission" date="2022-12" db="EMBL/GenBank/DDBJ databases">
        <authorList>
            <person name="Sun Q."/>
            <person name="Kim S."/>
        </authorList>
    </citation>
    <scope>NUCLEOTIDE SEQUENCE</scope>
    <source>
        <strain evidence="2">KCTC 12343</strain>
    </source>
</reference>
<evidence type="ECO:0000313" key="5">
    <source>
        <dbReference type="Proteomes" id="UP000628442"/>
    </source>
</evidence>
<organism evidence="2 5">
    <name type="scientific">Pseudoduganella albidiflava</name>
    <dbReference type="NCBI Taxonomy" id="321983"/>
    <lineage>
        <taxon>Bacteria</taxon>
        <taxon>Pseudomonadati</taxon>
        <taxon>Pseudomonadota</taxon>
        <taxon>Betaproteobacteria</taxon>
        <taxon>Burkholderiales</taxon>
        <taxon>Oxalobacteraceae</taxon>
        <taxon>Telluria group</taxon>
        <taxon>Pseudoduganella</taxon>
    </lineage>
</organism>
<dbReference type="Proteomes" id="UP000628442">
    <property type="component" value="Unassembled WGS sequence"/>
</dbReference>
<dbReference type="InterPro" id="IPR009671">
    <property type="entry name" value="RraB_dom"/>
</dbReference>
<proteinExistence type="predicted"/>
<dbReference type="EMBL" id="BMWV01000003">
    <property type="protein sequence ID" value="GGY36600.1"/>
    <property type="molecule type" value="Genomic_DNA"/>
</dbReference>
<accession>A0A411WXG4</accession>
<gene>
    <name evidence="3" type="ORF">EYF70_11050</name>
    <name evidence="2" type="ORF">GCM10007387_18670</name>
</gene>
<name>A0A411WXG4_9BURK</name>
<reference evidence="2" key="1">
    <citation type="journal article" date="2014" name="Int. J. Syst. Evol. Microbiol.">
        <title>Complete genome sequence of Corynebacterium casei LMG S-19264T (=DSM 44701T), isolated from a smear-ripened cheese.</title>
        <authorList>
            <consortium name="US DOE Joint Genome Institute (JGI-PGF)"/>
            <person name="Walter F."/>
            <person name="Albersmeier A."/>
            <person name="Kalinowski J."/>
            <person name="Ruckert C."/>
        </authorList>
    </citation>
    <scope>NUCLEOTIDE SEQUENCE</scope>
    <source>
        <strain evidence="2">KCTC 12343</strain>
    </source>
</reference>
<keyword evidence="4" id="KW-1185">Reference proteome</keyword>
<reference evidence="3 4" key="2">
    <citation type="submission" date="2019-02" db="EMBL/GenBank/DDBJ databases">
        <title>Draft Genome Sequences of Six Type Strains of the Genus Massilia.</title>
        <authorList>
            <person name="Miess H."/>
            <person name="Frediansyhah A."/>
            <person name="Gross H."/>
        </authorList>
    </citation>
    <scope>NUCLEOTIDE SEQUENCE [LARGE SCALE GENOMIC DNA]</scope>
    <source>
        <strain evidence="3 4">DSM 17472</strain>
    </source>
</reference>
<dbReference type="Pfam" id="PF06877">
    <property type="entry name" value="RraB"/>
    <property type="match status" value="1"/>
</dbReference>
<evidence type="ECO:0000313" key="2">
    <source>
        <dbReference type="EMBL" id="GGY36600.1"/>
    </source>
</evidence>
<dbReference type="RefSeq" id="WP_131145444.1">
    <property type="nucleotide sequence ID" value="NZ_BMWV01000003.1"/>
</dbReference>
<dbReference type="OrthoDB" id="894113at2"/>